<comment type="caution">
    <text evidence="8">The sequence shown here is derived from an EMBL/GenBank/DDBJ whole genome shotgun (WGS) entry which is preliminary data.</text>
</comment>
<dbReference type="PANTHER" id="PTHR47338">
    <property type="entry name" value="ZN(II)2CYS6 TRANSCRIPTION FACTOR (EUROFUNG)-RELATED"/>
    <property type="match status" value="1"/>
</dbReference>
<dbReference type="GO" id="GO:0005634">
    <property type="term" value="C:nucleus"/>
    <property type="evidence" value="ECO:0007669"/>
    <property type="project" value="UniProtKB-SubCell"/>
</dbReference>
<feature type="compositionally biased region" description="Polar residues" evidence="6">
    <location>
        <begin position="157"/>
        <end position="170"/>
    </location>
</feature>
<proteinExistence type="predicted"/>
<keyword evidence="5" id="KW-0539">Nucleus</keyword>
<feature type="compositionally biased region" description="Low complexity" evidence="6">
    <location>
        <begin position="138"/>
        <end position="148"/>
    </location>
</feature>
<dbReference type="GO" id="GO:0000981">
    <property type="term" value="F:DNA-binding transcription factor activity, RNA polymerase II-specific"/>
    <property type="evidence" value="ECO:0007669"/>
    <property type="project" value="InterPro"/>
</dbReference>
<dbReference type="OrthoDB" id="4850423at2759"/>
<evidence type="ECO:0000259" key="7">
    <source>
        <dbReference type="SMART" id="SM00906"/>
    </source>
</evidence>
<protein>
    <recommendedName>
        <fullName evidence="7">Xylanolytic transcriptional activator regulatory domain-containing protein</fullName>
    </recommendedName>
</protein>
<dbReference type="Pfam" id="PF04082">
    <property type="entry name" value="Fungal_trans"/>
    <property type="match status" value="1"/>
</dbReference>
<keyword evidence="2" id="KW-0479">Metal-binding</keyword>
<dbReference type="GeneID" id="34562657"/>
<evidence type="ECO:0000256" key="4">
    <source>
        <dbReference type="ARBA" id="ARBA00023163"/>
    </source>
</evidence>
<evidence type="ECO:0000256" key="5">
    <source>
        <dbReference type="ARBA" id="ARBA00023242"/>
    </source>
</evidence>
<reference evidence="8 9" key="1">
    <citation type="submission" date="2016-09" db="EMBL/GenBank/DDBJ databases">
        <authorList>
            <person name="Capua I."/>
            <person name="De Benedictis P."/>
            <person name="Joannis T."/>
            <person name="Lombin L.H."/>
            <person name="Cattoli G."/>
        </authorList>
    </citation>
    <scope>NUCLEOTIDE SEQUENCE [LARGE SCALE GENOMIC DNA]</scope>
    <source>
        <strain evidence="8 9">IMI 309357</strain>
    </source>
</reference>
<organism evidence="8 9">
    <name type="scientific">Colletotrichum orchidophilum</name>
    <dbReference type="NCBI Taxonomy" id="1209926"/>
    <lineage>
        <taxon>Eukaryota</taxon>
        <taxon>Fungi</taxon>
        <taxon>Dikarya</taxon>
        <taxon>Ascomycota</taxon>
        <taxon>Pezizomycotina</taxon>
        <taxon>Sordariomycetes</taxon>
        <taxon>Hypocreomycetidae</taxon>
        <taxon>Glomerellales</taxon>
        <taxon>Glomerellaceae</taxon>
        <taxon>Colletotrichum</taxon>
    </lineage>
</organism>
<name>A0A1G4B171_9PEZI</name>
<evidence type="ECO:0000256" key="6">
    <source>
        <dbReference type="SAM" id="MobiDB-lite"/>
    </source>
</evidence>
<accession>A0A1G4B171</accession>
<dbReference type="Proteomes" id="UP000176998">
    <property type="component" value="Unassembled WGS sequence"/>
</dbReference>
<evidence type="ECO:0000256" key="1">
    <source>
        <dbReference type="ARBA" id="ARBA00004123"/>
    </source>
</evidence>
<dbReference type="STRING" id="1209926.A0A1G4B171"/>
<dbReference type="GO" id="GO:0008270">
    <property type="term" value="F:zinc ion binding"/>
    <property type="evidence" value="ECO:0007669"/>
    <property type="project" value="InterPro"/>
</dbReference>
<evidence type="ECO:0000313" key="9">
    <source>
        <dbReference type="Proteomes" id="UP000176998"/>
    </source>
</evidence>
<feature type="region of interest" description="Disordered" evidence="6">
    <location>
        <begin position="1"/>
        <end position="22"/>
    </location>
</feature>
<sequence length="721" mass="80906">MEVDTTEAEKTQQNRSSNEDQPIVTLSLERGFRACIECRRRHATAHLWSLSENGRMLYISDKEESPGISEAAYEGEGREYDRPAEDWFDRPPFRDSWLILSSQLEYLVGLLESRLEETPKSQSSTCESPGRDTGSVQSSATSPSFSESTGTCREDASGQQISGIPNSTAAMPTGPGLASRTHEYVEAETVDSNQQPSTASTWTGIPDDVVTELVNLYFDKIQAWLPLLHRPNFFAQYLADGSFHSDRLQKVSLQEALLFFGIFALAARHSKHEYFKDMASPNRGERFAEQAIKYYAELRSADFETNLEYLQGCILLAFYLYTSGPSHQAWILTGVCVRLAYDLDLCCMDEDEDVNETAAEWSAAEERRRAFWLVWELDTFASILSMRPRGLNSQRIVVRLPASDQAWFSNHPCESPAIPPDPAQAWKVLLDSPNNDERAWFLLANHLMALAYEAASGRHKSQRDHSELTSSITYFSLAVSQRYGLETNPPAFVAGTFARDNWIIGMHLMLACTRACLSVLTVGPVAGIETFGDDFSRILNRWHPEYIALSHPFFAGTLLYARTYPSLSSTRPLSVSCNQELAALILSHFATFWKLGSLLLGLVTSKSSYDEQFRKTQCSMTKYCKIYFSHLSIQHESPGGRNPAQVEMRHSNMSSAREEIVQPQEACQSPGELFNIQFGLDEVASDAVQLPTDTLEGVYNWCSPTQMDYLCGDSRGFGCFE</sequence>
<dbReference type="GO" id="GO:0003677">
    <property type="term" value="F:DNA binding"/>
    <property type="evidence" value="ECO:0007669"/>
    <property type="project" value="InterPro"/>
</dbReference>
<dbReference type="PANTHER" id="PTHR47338:SF10">
    <property type="entry name" value="TRANSCRIPTION FACTOR DOMAIN-CONTAINING PROTEIN-RELATED"/>
    <property type="match status" value="1"/>
</dbReference>
<feature type="region of interest" description="Disordered" evidence="6">
    <location>
        <begin position="117"/>
        <end position="177"/>
    </location>
</feature>
<evidence type="ECO:0000256" key="3">
    <source>
        <dbReference type="ARBA" id="ARBA00023015"/>
    </source>
</evidence>
<dbReference type="GO" id="GO:0006351">
    <property type="term" value="P:DNA-templated transcription"/>
    <property type="evidence" value="ECO:0007669"/>
    <property type="project" value="InterPro"/>
</dbReference>
<comment type="subcellular location">
    <subcellularLocation>
        <location evidence="1">Nucleus</location>
    </subcellularLocation>
</comment>
<dbReference type="InterPro" id="IPR007219">
    <property type="entry name" value="XnlR_reg_dom"/>
</dbReference>
<feature type="domain" description="Xylanolytic transcriptional activator regulatory" evidence="7">
    <location>
        <begin position="329"/>
        <end position="407"/>
    </location>
</feature>
<keyword evidence="4" id="KW-0804">Transcription</keyword>
<evidence type="ECO:0000256" key="2">
    <source>
        <dbReference type="ARBA" id="ARBA00022723"/>
    </source>
</evidence>
<gene>
    <name evidence="8" type="ORF">CORC01_09518</name>
</gene>
<keyword evidence="3" id="KW-0805">Transcription regulation</keyword>
<evidence type="ECO:0000313" key="8">
    <source>
        <dbReference type="EMBL" id="OHE95131.1"/>
    </source>
</evidence>
<dbReference type="SMART" id="SM00906">
    <property type="entry name" value="Fungal_trans"/>
    <property type="match status" value="1"/>
</dbReference>
<dbReference type="RefSeq" id="XP_022472293.1">
    <property type="nucleotide sequence ID" value="XM_022621147.1"/>
</dbReference>
<dbReference type="EMBL" id="MJBS01000087">
    <property type="protein sequence ID" value="OHE95131.1"/>
    <property type="molecule type" value="Genomic_DNA"/>
</dbReference>
<dbReference type="CDD" id="cd12148">
    <property type="entry name" value="fungal_TF_MHR"/>
    <property type="match status" value="1"/>
</dbReference>
<dbReference type="AlphaFoldDB" id="A0A1G4B171"/>
<dbReference type="InterPro" id="IPR050815">
    <property type="entry name" value="TF_fung"/>
</dbReference>
<keyword evidence="9" id="KW-1185">Reference proteome</keyword>